<gene>
    <name evidence="2" type="ORF">HYPSUDRAFT_59983</name>
</gene>
<evidence type="ECO:0000313" key="2">
    <source>
        <dbReference type="EMBL" id="KJA13287.1"/>
    </source>
</evidence>
<organism evidence="2 3">
    <name type="scientific">Hypholoma sublateritium (strain FD-334 SS-4)</name>
    <dbReference type="NCBI Taxonomy" id="945553"/>
    <lineage>
        <taxon>Eukaryota</taxon>
        <taxon>Fungi</taxon>
        <taxon>Dikarya</taxon>
        <taxon>Basidiomycota</taxon>
        <taxon>Agaricomycotina</taxon>
        <taxon>Agaricomycetes</taxon>
        <taxon>Agaricomycetidae</taxon>
        <taxon>Agaricales</taxon>
        <taxon>Agaricineae</taxon>
        <taxon>Strophariaceae</taxon>
        <taxon>Hypholoma</taxon>
    </lineage>
</organism>
<dbReference type="EMBL" id="KN817759">
    <property type="protein sequence ID" value="KJA13287.1"/>
    <property type="molecule type" value="Genomic_DNA"/>
</dbReference>
<feature type="region of interest" description="Disordered" evidence="1">
    <location>
        <begin position="146"/>
        <end position="176"/>
    </location>
</feature>
<dbReference type="AlphaFoldDB" id="A0A0D2KFT4"/>
<name>A0A0D2KFT4_HYPSF</name>
<accession>A0A0D2KFT4</accession>
<proteinExistence type="predicted"/>
<reference evidence="3" key="1">
    <citation type="submission" date="2014-04" db="EMBL/GenBank/DDBJ databases">
        <title>Evolutionary Origins and Diversification of the Mycorrhizal Mutualists.</title>
        <authorList>
            <consortium name="DOE Joint Genome Institute"/>
            <consortium name="Mycorrhizal Genomics Consortium"/>
            <person name="Kohler A."/>
            <person name="Kuo A."/>
            <person name="Nagy L.G."/>
            <person name="Floudas D."/>
            <person name="Copeland A."/>
            <person name="Barry K.W."/>
            <person name="Cichocki N."/>
            <person name="Veneault-Fourrey C."/>
            <person name="LaButti K."/>
            <person name="Lindquist E.A."/>
            <person name="Lipzen A."/>
            <person name="Lundell T."/>
            <person name="Morin E."/>
            <person name="Murat C."/>
            <person name="Riley R."/>
            <person name="Ohm R."/>
            <person name="Sun H."/>
            <person name="Tunlid A."/>
            <person name="Henrissat B."/>
            <person name="Grigoriev I.V."/>
            <person name="Hibbett D.S."/>
            <person name="Martin F."/>
        </authorList>
    </citation>
    <scope>NUCLEOTIDE SEQUENCE [LARGE SCALE GENOMIC DNA]</scope>
    <source>
        <strain evidence="3">FD-334 SS-4</strain>
    </source>
</reference>
<evidence type="ECO:0000313" key="3">
    <source>
        <dbReference type="Proteomes" id="UP000054270"/>
    </source>
</evidence>
<dbReference type="Proteomes" id="UP000054270">
    <property type="component" value="Unassembled WGS sequence"/>
</dbReference>
<protein>
    <submittedName>
        <fullName evidence="2">Uncharacterized protein</fullName>
    </submittedName>
</protein>
<keyword evidence="3" id="KW-1185">Reference proteome</keyword>
<sequence>MPGYFVPISSLFSKTASSWDWSACQPIDSDEIIPTSDTNEVELPHIKKHKKVSFQDQLEIRVEPCNKNDLNPMMMSRLLAVWQNSDFFARHDAEWAQFERDFPDFVAWNNLRNANKKHPENLDNPTMEAISSMSDGPLIATVEVTESPPGILTTENVAPQDDSVTESDPEFDADIK</sequence>
<evidence type="ECO:0000256" key="1">
    <source>
        <dbReference type="SAM" id="MobiDB-lite"/>
    </source>
</evidence>
<feature type="compositionally biased region" description="Acidic residues" evidence="1">
    <location>
        <begin position="163"/>
        <end position="176"/>
    </location>
</feature>